<sequence>MELSVNTIVRKVMAAMLMVLVVTSFLMTTRAVARPLPAGAQQAATARNISINNEAIPASPPTIWPRLLLSLEEEKTGAAGHSCRSGDPHNGCP</sequence>
<gene>
    <name evidence="1" type="ORF">SORBI_3001G348700</name>
</gene>
<dbReference type="AlphaFoldDB" id="A0A1B6QMS5"/>
<keyword evidence="2" id="KW-1185">Reference proteome</keyword>
<dbReference type="EMBL" id="CM000760">
    <property type="protein sequence ID" value="KXG39214.1"/>
    <property type="molecule type" value="Genomic_DNA"/>
</dbReference>
<proteinExistence type="predicted"/>
<protein>
    <submittedName>
        <fullName evidence="1">Uncharacterized protein</fullName>
    </submittedName>
</protein>
<organism evidence="1 2">
    <name type="scientific">Sorghum bicolor</name>
    <name type="common">Sorghum</name>
    <name type="synonym">Sorghum vulgare</name>
    <dbReference type="NCBI Taxonomy" id="4558"/>
    <lineage>
        <taxon>Eukaryota</taxon>
        <taxon>Viridiplantae</taxon>
        <taxon>Streptophyta</taxon>
        <taxon>Embryophyta</taxon>
        <taxon>Tracheophyta</taxon>
        <taxon>Spermatophyta</taxon>
        <taxon>Magnoliopsida</taxon>
        <taxon>Liliopsida</taxon>
        <taxon>Poales</taxon>
        <taxon>Poaceae</taxon>
        <taxon>PACMAD clade</taxon>
        <taxon>Panicoideae</taxon>
        <taxon>Andropogonodae</taxon>
        <taxon>Andropogoneae</taxon>
        <taxon>Sorghinae</taxon>
        <taxon>Sorghum</taxon>
    </lineage>
</organism>
<reference evidence="1 2" key="1">
    <citation type="journal article" date="2009" name="Nature">
        <title>The Sorghum bicolor genome and the diversification of grasses.</title>
        <authorList>
            <person name="Paterson A.H."/>
            <person name="Bowers J.E."/>
            <person name="Bruggmann R."/>
            <person name="Dubchak I."/>
            <person name="Grimwood J."/>
            <person name="Gundlach H."/>
            <person name="Haberer G."/>
            <person name="Hellsten U."/>
            <person name="Mitros T."/>
            <person name="Poliakov A."/>
            <person name="Schmutz J."/>
            <person name="Spannagl M."/>
            <person name="Tang H."/>
            <person name="Wang X."/>
            <person name="Wicker T."/>
            <person name="Bharti A.K."/>
            <person name="Chapman J."/>
            <person name="Feltus F.A."/>
            <person name="Gowik U."/>
            <person name="Grigoriev I.V."/>
            <person name="Lyons E."/>
            <person name="Maher C.A."/>
            <person name="Martis M."/>
            <person name="Narechania A."/>
            <person name="Otillar R.P."/>
            <person name="Penning B.W."/>
            <person name="Salamov A.A."/>
            <person name="Wang Y."/>
            <person name="Zhang L."/>
            <person name="Carpita N.C."/>
            <person name="Freeling M."/>
            <person name="Gingle A.R."/>
            <person name="Hash C.T."/>
            <person name="Keller B."/>
            <person name="Klein P."/>
            <person name="Kresovich S."/>
            <person name="McCann M.C."/>
            <person name="Ming R."/>
            <person name="Peterson D.G."/>
            <person name="Mehboob-ur-Rahman"/>
            <person name="Ware D."/>
            <person name="Westhoff P."/>
            <person name="Mayer K.F."/>
            <person name="Messing J."/>
            <person name="Rokhsar D.S."/>
        </authorList>
    </citation>
    <scope>NUCLEOTIDE SEQUENCE [LARGE SCALE GENOMIC DNA]</scope>
    <source>
        <strain evidence="2">cv. BTx623</strain>
    </source>
</reference>
<evidence type="ECO:0000313" key="1">
    <source>
        <dbReference type="EMBL" id="KXG39214.1"/>
    </source>
</evidence>
<reference evidence="2" key="2">
    <citation type="journal article" date="2018" name="Plant J.">
        <title>The Sorghum bicolor reference genome: improved assembly, gene annotations, a transcriptome atlas, and signatures of genome organization.</title>
        <authorList>
            <person name="McCormick R.F."/>
            <person name="Truong S.K."/>
            <person name="Sreedasyam A."/>
            <person name="Jenkins J."/>
            <person name="Shu S."/>
            <person name="Sims D."/>
            <person name="Kennedy M."/>
            <person name="Amirebrahimi M."/>
            <person name="Weers B.D."/>
            <person name="McKinley B."/>
            <person name="Mattison A."/>
            <person name="Morishige D.T."/>
            <person name="Grimwood J."/>
            <person name="Schmutz J."/>
            <person name="Mullet J.E."/>
        </authorList>
    </citation>
    <scope>NUCLEOTIDE SEQUENCE [LARGE SCALE GENOMIC DNA]</scope>
    <source>
        <strain evidence="2">cv. BTx623</strain>
    </source>
</reference>
<dbReference type="Proteomes" id="UP000000768">
    <property type="component" value="Chromosome 1"/>
</dbReference>
<accession>A0A1B6QMS5</accession>
<name>A0A1B6QMS5_SORBI</name>
<dbReference type="InParanoid" id="A0A1B6QMS5"/>
<evidence type="ECO:0000313" key="2">
    <source>
        <dbReference type="Proteomes" id="UP000000768"/>
    </source>
</evidence>
<dbReference type="Gramene" id="KXG39214">
    <property type="protein sequence ID" value="KXG39214"/>
    <property type="gene ID" value="SORBI_3001G348700"/>
</dbReference>